<evidence type="ECO:0000313" key="3">
    <source>
        <dbReference type="Proteomes" id="UP000231791"/>
    </source>
</evidence>
<dbReference type="EMBL" id="CP024985">
    <property type="protein sequence ID" value="ATZ29565.1"/>
    <property type="molecule type" value="Genomic_DNA"/>
</dbReference>
<evidence type="ECO:0000313" key="1">
    <source>
        <dbReference type="EMBL" id="ATZ22006.1"/>
    </source>
</evidence>
<name>A0A2K8P5M7_STRLA</name>
<reference evidence="1 3" key="1">
    <citation type="submission" date="2017-11" db="EMBL/GenBank/DDBJ databases">
        <title>Complete genome sequence of Streptomyces lavendulae subsp. lavendulae CCM 3239 (formerly 'Streptomyces aureofaciens CCM 3239'), the producer of the angucycline-type antibiotic auricin.</title>
        <authorList>
            <person name="Busche T."/>
            <person name="Novakova R."/>
            <person name="Al'Dilaimi A."/>
            <person name="Homerova D."/>
            <person name="Feckova L."/>
            <person name="Rezuchova B."/>
            <person name="Mingyar E."/>
            <person name="Csolleiova D."/>
            <person name="Bekeova C."/>
            <person name="Winkler A."/>
            <person name="Sevcikova B."/>
            <person name="Kalinowski J."/>
            <person name="Kormanec J."/>
            <person name="Ruckert C."/>
        </authorList>
    </citation>
    <scope>NUCLEOTIDE SEQUENCE [LARGE SCALE GENOMIC DNA]</scope>
    <source>
        <strain evidence="1 3">CCM 3239</strain>
    </source>
</reference>
<dbReference type="KEGG" id="slx:SLAV_39010"/>
<protein>
    <recommendedName>
        <fullName evidence="4">Transcriptional regulator</fullName>
    </recommendedName>
</protein>
<proteinExistence type="predicted"/>
<dbReference type="EMBL" id="CP024985">
    <property type="protein sequence ID" value="ATZ22006.1"/>
    <property type="molecule type" value="Genomic_DNA"/>
</dbReference>
<dbReference type="Proteomes" id="UP000231791">
    <property type="component" value="Chromosome"/>
</dbReference>
<dbReference type="AlphaFoldDB" id="A0A2K8P5M7"/>
<sequence>MNRPGDAEPTFAAAARAFDGGAVRTHALYRARQADAQGRDGHHEQACGTAHQALDLTDQISSQRMARPLQDLVATMTSHQTLSAVSEFRDRIATTG</sequence>
<dbReference type="RefSeq" id="WP_051841432.1">
    <property type="nucleotide sequence ID" value="NZ_CP024985.1"/>
</dbReference>
<evidence type="ECO:0008006" key="4">
    <source>
        <dbReference type="Google" id="ProtNLM"/>
    </source>
</evidence>
<evidence type="ECO:0000313" key="2">
    <source>
        <dbReference type="EMBL" id="ATZ29565.1"/>
    </source>
</evidence>
<gene>
    <name evidence="1" type="ORF">SLAV_00380</name>
    <name evidence="2" type="ORF">SLAV_39010</name>
</gene>
<dbReference type="KEGG" id="slx:SLAV_00380"/>
<dbReference type="GeneID" id="94019093"/>
<keyword evidence="3" id="KW-1185">Reference proteome</keyword>
<accession>A0A2K8P5M7</accession>
<organism evidence="1 3">
    <name type="scientific">Streptomyces lavendulae subsp. lavendulae</name>
    <dbReference type="NCBI Taxonomy" id="58340"/>
    <lineage>
        <taxon>Bacteria</taxon>
        <taxon>Bacillati</taxon>
        <taxon>Actinomycetota</taxon>
        <taxon>Actinomycetes</taxon>
        <taxon>Kitasatosporales</taxon>
        <taxon>Streptomycetaceae</taxon>
        <taxon>Streptomyces</taxon>
    </lineage>
</organism>